<evidence type="ECO:0000313" key="5">
    <source>
        <dbReference type="Proteomes" id="UP000238081"/>
    </source>
</evidence>
<accession>A0A2S7FBX5</accession>
<dbReference type="PROSITE" id="PS51170">
    <property type="entry name" value="CW"/>
    <property type="match status" value="2"/>
</dbReference>
<evidence type="ECO:0000256" key="1">
    <source>
        <dbReference type="ARBA" id="ARBA00022737"/>
    </source>
</evidence>
<dbReference type="AlphaFoldDB" id="A0A2S7FBX5"/>
<organism evidence="4 5">
    <name type="scientific">Clostridium butyricum</name>
    <dbReference type="NCBI Taxonomy" id="1492"/>
    <lineage>
        <taxon>Bacteria</taxon>
        <taxon>Bacillati</taxon>
        <taxon>Bacillota</taxon>
        <taxon>Clostridia</taxon>
        <taxon>Eubacteriales</taxon>
        <taxon>Clostridiaceae</taxon>
        <taxon>Clostridium</taxon>
    </lineage>
</organism>
<dbReference type="InterPro" id="IPR018337">
    <property type="entry name" value="Cell_wall/Cho-bd_repeat"/>
</dbReference>
<reference evidence="4 5" key="1">
    <citation type="submission" date="2016-01" db="EMBL/GenBank/DDBJ databases">
        <title>Characterization of the Clostridium difficile lineages that are prevalent in Hong Kong and China.</title>
        <authorList>
            <person name="Kwok J.S.-L."/>
            <person name="Lam W.-Y."/>
            <person name="Ip M."/>
            <person name="Chan T.-F."/>
            <person name="Hawkey P.M."/>
            <person name="Tsui S.K.-W."/>
        </authorList>
    </citation>
    <scope>NUCLEOTIDE SEQUENCE [LARGE SCALE GENOMIC DNA]</scope>
    <source>
        <strain evidence="4 5">300064</strain>
    </source>
</reference>
<name>A0A2S7FBX5_CLOBU</name>
<feature type="chain" id="PRO_5015504997" evidence="3">
    <location>
        <begin position="27"/>
        <end position="169"/>
    </location>
</feature>
<sequence length="169" mass="19597">MIKKFLASVLTLGALINFVPSTSAYAYTYHTVSNYSQYLGQSVNSNGNREGWYKFDDGTWGYYIEYGKLIKDSQLNFSDGMYIIDEDGKMGTGWYSDYDASYFFNSDGRAQKGWLQSDGHWYYFDNDYKMQTGWQYINQKWYYFNEDTGVMASNVKVGDYFVTADGSLQ</sequence>
<protein>
    <submittedName>
        <fullName evidence="4">Cell wall-binding protein</fullName>
    </submittedName>
</protein>
<feature type="repeat" description="Cell wall-binding" evidence="2">
    <location>
        <begin position="131"/>
        <end position="150"/>
    </location>
</feature>
<dbReference type="Pfam" id="PF01473">
    <property type="entry name" value="Choline_bind_1"/>
    <property type="match status" value="1"/>
</dbReference>
<feature type="repeat" description="Cell wall-binding" evidence="2">
    <location>
        <begin position="111"/>
        <end position="130"/>
    </location>
</feature>
<dbReference type="SUPFAM" id="SSF69360">
    <property type="entry name" value="Cell wall binding repeat"/>
    <property type="match status" value="1"/>
</dbReference>
<gene>
    <name evidence="4" type="ORF">AWN73_11210</name>
</gene>
<feature type="signal peptide" evidence="3">
    <location>
        <begin position="1"/>
        <end position="26"/>
    </location>
</feature>
<dbReference type="Proteomes" id="UP000238081">
    <property type="component" value="Unassembled WGS sequence"/>
</dbReference>
<keyword evidence="1" id="KW-0677">Repeat</keyword>
<dbReference type="Gene3D" id="2.10.270.10">
    <property type="entry name" value="Cholin Binding"/>
    <property type="match status" value="1"/>
</dbReference>
<evidence type="ECO:0000256" key="2">
    <source>
        <dbReference type="PROSITE-ProRule" id="PRU00591"/>
    </source>
</evidence>
<evidence type="ECO:0000313" key="4">
    <source>
        <dbReference type="EMBL" id="PPV15643.1"/>
    </source>
</evidence>
<proteinExistence type="predicted"/>
<dbReference type="RefSeq" id="WP_027637133.1">
    <property type="nucleotide sequence ID" value="NZ_JBNONY010000003.1"/>
</dbReference>
<dbReference type="EMBL" id="LRDH01000097">
    <property type="protein sequence ID" value="PPV15643.1"/>
    <property type="molecule type" value="Genomic_DNA"/>
</dbReference>
<dbReference type="Pfam" id="PF19127">
    <property type="entry name" value="Choline_bind_3"/>
    <property type="match status" value="1"/>
</dbReference>
<comment type="caution">
    <text evidence="4">The sequence shown here is derived from an EMBL/GenBank/DDBJ whole genome shotgun (WGS) entry which is preliminary data.</text>
</comment>
<keyword evidence="3" id="KW-0732">Signal</keyword>
<evidence type="ECO:0000256" key="3">
    <source>
        <dbReference type="SAM" id="SignalP"/>
    </source>
</evidence>